<reference evidence="11 12" key="1">
    <citation type="submission" date="2014-04" db="EMBL/GenBank/DDBJ databases">
        <authorList>
            <person name="Hornung B.V."/>
        </authorList>
    </citation>
    <scope>NUCLEOTIDE SEQUENCE [LARGE SCALE GENOMIC DNA]</scope>
    <source>
        <strain evidence="11 12">CRIB</strain>
    </source>
</reference>
<evidence type="ECO:0000256" key="3">
    <source>
        <dbReference type="ARBA" id="ARBA00022475"/>
    </source>
</evidence>
<organism evidence="11 12">
    <name type="scientific">Romboutsia ilealis</name>
    <dbReference type="NCBI Taxonomy" id="1115758"/>
    <lineage>
        <taxon>Bacteria</taxon>
        <taxon>Bacillati</taxon>
        <taxon>Bacillota</taxon>
        <taxon>Clostridia</taxon>
        <taxon>Peptostreptococcales</taxon>
        <taxon>Peptostreptococcaceae</taxon>
        <taxon>Romboutsia</taxon>
    </lineage>
</organism>
<proteinExistence type="inferred from homology"/>
<dbReference type="PROSITE" id="PS00211">
    <property type="entry name" value="ABC_TRANSPORTER_1"/>
    <property type="match status" value="1"/>
</dbReference>
<sequence>MIKFTNVEKIYSDRNKSLHDINLGISQGEFIFLVGHSGAGKSTILKILTREEKVSSGRISVLGQDLSKIKHRKIHSYRRNLGIIFQDFRILREKTVYENVEIAMRAVGAKSKDIKPRVMEVLSKVKIADKYNKYPDELSGGELQRVAIARAIVNRPSIIIADECTGNLDRENSIGILNILNDINKEGVTVIMATHDNELINLFPKRVIQLENGKIIKDTKREMYEVIV</sequence>
<dbReference type="InterPro" id="IPR005286">
    <property type="entry name" value="Cell_div_FtsE"/>
</dbReference>
<comment type="function">
    <text evidence="9">Part of the ABC transporter FtsEX involved in cellular division.</text>
</comment>
<evidence type="ECO:0000256" key="4">
    <source>
        <dbReference type="ARBA" id="ARBA00022618"/>
    </source>
</evidence>
<dbReference type="GO" id="GO:0016887">
    <property type="term" value="F:ATP hydrolysis activity"/>
    <property type="evidence" value="ECO:0007669"/>
    <property type="project" value="InterPro"/>
</dbReference>
<dbReference type="InterPro" id="IPR017871">
    <property type="entry name" value="ABC_transporter-like_CS"/>
</dbReference>
<gene>
    <name evidence="9" type="primary">ftsE</name>
    <name evidence="11" type="ORF">CRIB_529</name>
</gene>
<dbReference type="GO" id="GO:0005886">
    <property type="term" value="C:plasma membrane"/>
    <property type="evidence" value="ECO:0007669"/>
    <property type="project" value="UniProtKB-SubCell"/>
</dbReference>
<keyword evidence="4 9" id="KW-0132">Cell division</keyword>
<dbReference type="Proteomes" id="UP000245622">
    <property type="component" value="Chromosome 1"/>
</dbReference>
<dbReference type="FunFam" id="3.40.50.300:FF:000056">
    <property type="entry name" value="Cell division ATP-binding protein FtsE"/>
    <property type="match status" value="1"/>
</dbReference>
<dbReference type="Pfam" id="PF00005">
    <property type="entry name" value="ABC_tran"/>
    <property type="match status" value="1"/>
</dbReference>
<protein>
    <recommendedName>
        <fullName evidence="2 9">Cell division ATP-binding protein FtsE</fullName>
    </recommendedName>
</protein>
<evidence type="ECO:0000256" key="9">
    <source>
        <dbReference type="RuleBase" id="RU365094"/>
    </source>
</evidence>
<dbReference type="SMART" id="SM00382">
    <property type="entry name" value="AAA"/>
    <property type="match status" value="1"/>
</dbReference>
<evidence type="ECO:0000256" key="6">
    <source>
        <dbReference type="ARBA" id="ARBA00022840"/>
    </source>
</evidence>
<dbReference type="PANTHER" id="PTHR24220">
    <property type="entry name" value="IMPORT ATP-BINDING PROTEIN"/>
    <property type="match status" value="1"/>
</dbReference>
<dbReference type="KEGG" id="ril:CRIB_529"/>
<evidence type="ECO:0000313" key="11">
    <source>
        <dbReference type="EMBL" id="CED93284.1"/>
    </source>
</evidence>
<evidence type="ECO:0000259" key="10">
    <source>
        <dbReference type="PROSITE" id="PS50893"/>
    </source>
</evidence>
<dbReference type="SUPFAM" id="SSF52540">
    <property type="entry name" value="P-loop containing nucleoside triphosphate hydrolases"/>
    <property type="match status" value="1"/>
</dbReference>
<dbReference type="GO" id="GO:0022857">
    <property type="term" value="F:transmembrane transporter activity"/>
    <property type="evidence" value="ECO:0007669"/>
    <property type="project" value="TreeGrafter"/>
</dbReference>
<dbReference type="InterPro" id="IPR003439">
    <property type="entry name" value="ABC_transporter-like_ATP-bd"/>
</dbReference>
<evidence type="ECO:0000256" key="1">
    <source>
        <dbReference type="ARBA" id="ARBA00005417"/>
    </source>
</evidence>
<dbReference type="Gene3D" id="3.40.50.300">
    <property type="entry name" value="P-loop containing nucleotide triphosphate hydrolases"/>
    <property type="match status" value="1"/>
</dbReference>
<dbReference type="InterPro" id="IPR015854">
    <property type="entry name" value="ABC_transpr_LolD-like"/>
</dbReference>
<feature type="domain" description="ABC transporter" evidence="10">
    <location>
        <begin position="2"/>
        <end position="228"/>
    </location>
</feature>
<keyword evidence="7 9" id="KW-0472">Membrane</keyword>
<comment type="similarity">
    <text evidence="1 9">Belongs to the ABC transporter superfamily.</text>
</comment>
<name>A0A1V1I1K9_9FIRM</name>
<dbReference type="RefSeq" id="WP_180703020.1">
    <property type="nucleotide sequence ID" value="NZ_LN555523.1"/>
</dbReference>
<dbReference type="PROSITE" id="PS50893">
    <property type="entry name" value="ABC_TRANSPORTER_2"/>
    <property type="match status" value="1"/>
</dbReference>
<comment type="subcellular location">
    <subcellularLocation>
        <location evidence="9">Cell membrane</location>
        <topology evidence="9">Peripheral membrane protein</topology>
        <orientation evidence="9">Cytoplasmic side</orientation>
    </subcellularLocation>
</comment>
<evidence type="ECO:0000256" key="5">
    <source>
        <dbReference type="ARBA" id="ARBA00022741"/>
    </source>
</evidence>
<accession>A0A1V1I1K9</accession>
<keyword evidence="8 9" id="KW-0131">Cell cycle</keyword>
<dbReference type="InterPro" id="IPR003593">
    <property type="entry name" value="AAA+_ATPase"/>
</dbReference>
<keyword evidence="3 9" id="KW-1003">Cell membrane</keyword>
<keyword evidence="5 9" id="KW-0547">Nucleotide-binding</keyword>
<dbReference type="NCBIfam" id="TIGR02673">
    <property type="entry name" value="FtsE"/>
    <property type="match status" value="1"/>
</dbReference>
<dbReference type="GO" id="GO:0005524">
    <property type="term" value="F:ATP binding"/>
    <property type="evidence" value="ECO:0007669"/>
    <property type="project" value="UniProtKB-UniRule"/>
</dbReference>
<dbReference type="AlphaFoldDB" id="A0A1V1I1K9"/>
<evidence type="ECO:0000313" key="12">
    <source>
        <dbReference type="Proteomes" id="UP000245622"/>
    </source>
</evidence>
<dbReference type="GeneID" id="82204717"/>
<keyword evidence="6 9" id="KW-0067">ATP-binding</keyword>
<evidence type="ECO:0000256" key="8">
    <source>
        <dbReference type="ARBA" id="ARBA00023306"/>
    </source>
</evidence>
<keyword evidence="12" id="KW-1185">Reference proteome</keyword>
<dbReference type="GO" id="GO:0051301">
    <property type="term" value="P:cell division"/>
    <property type="evidence" value="ECO:0007669"/>
    <property type="project" value="UniProtKB-UniRule"/>
</dbReference>
<dbReference type="PANTHER" id="PTHR24220:SF470">
    <property type="entry name" value="CELL DIVISION ATP-BINDING PROTEIN FTSE"/>
    <property type="match status" value="1"/>
</dbReference>
<dbReference type="EMBL" id="LN555523">
    <property type="protein sequence ID" value="CED93284.1"/>
    <property type="molecule type" value="Genomic_DNA"/>
</dbReference>
<evidence type="ECO:0000256" key="2">
    <source>
        <dbReference type="ARBA" id="ARBA00020019"/>
    </source>
</evidence>
<dbReference type="InterPro" id="IPR027417">
    <property type="entry name" value="P-loop_NTPase"/>
</dbReference>
<comment type="subunit">
    <text evidence="9">Homodimer. Forms a membrane-associated complex with FtsX.</text>
</comment>
<evidence type="ECO:0000256" key="7">
    <source>
        <dbReference type="ARBA" id="ARBA00023136"/>
    </source>
</evidence>